<dbReference type="Proteomes" id="UP000187406">
    <property type="component" value="Unassembled WGS sequence"/>
</dbReference>
<dbReference type="EMBL" id="BDDD01000624">
    <property type="protein sequence ID" value="GAV68249.1"/>
    <property type="molecule type" value="Genomic_DNA"/>
</dbReference>
<sequence length="100" mass="11938">MAKKMMEKFDKYWHVIHYVMGVANILDPKFKIKYCECFYPQIYGNDYCREDIDRIKNICYDLVFEYQSKQASSQSKASSNSSTKEVVPQYLNAFEVFMQK</sequence>
<dbReference type="Pfam" id="PF14372">
    <property type="entry name" value="hAT-like_RNase-H"/>
    <property type="match status" value="1"/>
</dbReference>
<keyword evidence="3" id="KW-1185">Reference proteome</keyword>
<dbReference type="PANTHER" id="PTHR23272">
    <property type="entry name" value="BED FINGER-RELATED"/>
    <property type="match status" value="1"/>
</dbReference>
<proteinExistence type="predicted"/>
<organism evidence="2 3">
    <name type="scientific">Cephalotus follicularis</name>
    <name type="common">Albany pitcher plant</name>
    <dbReference type="NCBI Taxonomy" id="3775"/>
    <lineage>
        <taxon>Eukaryota</taxon>
        <taxon>Viridiplantae</taxon>
        <taxon>Streptophyta</taxon>
        <taxon>Embryophyta</taxon>
        <taxon>Tracheophyta</taxon>
        <taxon>Spermatophyta</taxon>
        <taxon>Magnoliopsida</taxon>
        <taxon>eudicotyledons</taxon>
        <taxon>Gunneridae</taxon>
        <taxon>Pentapetalae</taxon>
        <taxon>rosids</taxon>
        <taxon>fabids</taxon>
        <taxon>Oxalidales</taxon>
        <taxon>Cephalotaceae</taxon>
        <taxon>Cephalotus</taxon>
    </lineage>
</organism>
<dbReference type="InterPro" id="IPR025525">
    <property type="entry name" value="hAT-like_transposase_RNase-H"/>
</dbReference>
<evidence type="ECO:0000259" key="1">
    <source>
        <dbReference type="Pfam" id="PF14372"/>
    </source>
</evidence>
<dbReference type="GO" id="GO:0003677">
    <property type="term" value="F:DNA binding"/>
    <property type="evidence" value="ECO:0007669"/>
    <property type="project" value="InterPro"/>
</dbReference>
<name>A0A1Q3BK29_CEPFO</name>
<dbReference type="PANTHER" id="PTHR23272:SF179">
    <property type="entry name" value="ZINC FINGER BED DOMAIN-CONTAINING PROTEIN RICESLEEPER 2-LIKE ISOFORM X1"/>
    <property type="match status" value="1"/>
</dbReference>
<comment type="caution">
    <text evidence="2">The sequence shown here is derived from an EMBL/GenBank/DDBJ whole genome shotgun (WGS) entry which is preliminary data.</text>
</comment>
<evidence type="ECO:0000313" key="3">
    <source>
        <dbReference type="Proteomes" id="UP000187406"/>
    </source>
</evidence>
<accession>A0A1Q3BK29</accession>
<evidence type="ECO:0000313" key="2">
    <source>
        <dbReference type="EMBL" id="GAV68249.1"/>
    </source>
</evidence>
<gene>
    <name evidence="2" type="ORF">CFOL_v3_11752</name>
</gene>
<feature type="domain" description="hAT-like transposase RNase-H fold" evidence="1">
    <location>
        <begin position="1"/>
        <end position="66"/>
    </location>
</feature>
<dbReference type="InParanoid" id="A0A1Q3BK29"/>
<protein>
    <submittedName>
        <fullName evidence="2">DUF4413 domain-containing protein</fullName>
    </submittedName>
</protein>
<dbReference type="OrthoDB" id="1741548at2759"/>
<dbReference type="AlphaFoldDB" id="A0A1Q3BK29"/>
<reference evidence="3" key="1">
    <citation type="submission" date="2016-04" db="EMBL/GenBank/DDBJ databases">
        <title>Cephalotus genome sequencing.</title>
        <authorList>
            <person name="Fukushima K."/>
            <person name="Hasebe M."/>
            <person name="Fang X."/>
        </authorList>
    </citation>
    <scope>NUCLEOTIDE SEQUENCE [LARGE SCALE GENOMIC DNA]</scope>
    <source>
        <strain evidence="3">cv. St1</strain>
    </source>
</reference>